<proteinExistence type="predicted"/>
<feature type="compositionally biased region" description="Basic and acidic residues" evidence="1">
    <location>
        <begin position="26"/>
        <end position="36"/>
    </location>
</feature>
<sequence>MIETETGEKHAHGEEQLRAGNPPPVDEMRRPREEQRADVVSQYNCKRGLHKVDKTLELLCMVHDVLGLVREPGQAHRGLDDLLDNDGPDNLCASDHIALGHLFGRVDAILVEPAPVRHVEHVEEEGGDPVRDYNCREGDDAVGDALDEAECGGVVEWIGAGEEAEGVILGSGCAERRVHRSQDQAANILIMS</sequence>
<dbReference type="AlphaFoldDB" id="A0A8H5B4R5"/>
<keyword evidence="3" id="KW-1185">Reference proteome</keyword>
<evidence type="ECO:0000313" key="2">
    <source>
        <dbReference type="EMBL" id="KAF5316518.1"/>
    </source>
</evidence>
<dbReference type="Proteomes" id="UP000567179">
    <property type="component" value="Unassembled WGS sequence"/>
</dbReference>
<feature type="region of interest" description="Disordered" evidence="1">
    <location>
        <begin position="1"/>
        <end position="36"/>
    </location>
</feature>
<comment type="caution">
    <text evidence="2">The sequence shown here is derived from an EMBL/GenBank/DDBJ whole genome shotgun (WGS) entry which is preliminary data.</text>
</comment>
<feature type="compositionally biased region" description="Basic and acidic residues" evidence="1">
    <location>
        <begin position="1"/>
        <end position="17"/>
    </location>
</feature>
<gene>
    <name evidence="2" type="ORF">D9619_006164</name>
</gene>
<dbReference type="EMBL" id="JAACJJ010000042">
    <property type="protein sequence ID" value="KAF5316518.1"/>
    <property type="molecule type" value="Genomic_DNA"/>
</dbReference>
<evidence type="ECO:0000256" key="1">
    <source>
        <dbReference type="SAM" id="MobiDB-lite"/>
    </source>
</evidence>
<name>A0A8H5B4R5_9AGAR</name>
<evidence type="ECO:0000313" key="3">
    <source>
        <dbReference type="Proteomes" id="UP000567179"/>
    </source>
</evidence>
<reference evidence="2 3" key="1">
    <citation type="journal article" date="2020" name="ISME J.">
        <title>Uncovering the hidden diversity of litter-decomposition mechanisms in mushroom-forming fungi.</title>
        <authorList>
            <person name="Floudas D."/>
            <person name="Bentzer J."/>
            <person name="Ahren D."/>
            <person name="Johansson T."/>
            <person name="Persson P."/>
            <person name="Tunlid A."/>
        </authorList>
    </citation>
    <scope>NUCLEOTIDE SEQUENCE [LARGE SCALE GENOMIC DNA]</scope>
    <source>
        <strain evidence="2 3">CBS 101986</strain>
    </source>
</reference>
<protein>
    <submittedName>
        <fullName evidence="2">Uncharacterized protein</fullName>
    </submittedName>
</protein>
<accession>A0A8H5B4R5</accession>
<organism evidence="2 3">
    <name type="scientific">Psilocybe cf. subviscida</name>
    <dbReference type="NCBI Taxonomy" id="2480587"/>
    <lineage>
        <taxon>Eukaryota</taxon>
        <taxon>Fungi</taxon>
        <taxon>Dikarya</taxon>
        <taxon>Basidiomycota</taxon>
        <taxon>Agaricomycotina</taxon>
        <taxon>Agaricomycetes</taxon>
        <taxon>Agaricomycetidae</taxon>
        <taxon>Agaricales</taxon>
        <taxon>Agaricineae</taxon>
        <taxon>Strophariaceae</taxon>
        <taxon>Psilocybe</taxon>
    </lineage>
</organism>